<dbReference type="GO" id="GO:0008483">
    <property type="term" value="F:transaminase activity"/>
    <property type="evidence" value="ECO:0007669"/>
    <property type="project" value="UniProtKB-KW"/>
</dbReference>
<keyword evidence="11" id="KW-0032">Aminotransferase</keyword>
<name>A0A7C1X7G1_THERO</name>
<dbReference type="Gene3D" id="3.90.1150.10">
    <property type="entry name" value="Aspartate Aminotransferase, domain 1"/>
    <property type="match status" value="1"/>
</dbReference>
<evidence type="ECO:0000256" key="4">
    <source>
        <dbReference type="ARBA" id="ARBA00012143"/>
    </source>
</evidence>
<dbReference type="InterPro" id="IPR005814">
    <property type="entry name" value="Aminotrans_3"/>
</dbReference>
<evidence type="ECO:0000256" key="8">
    <source>
        <dbReference type="ARBA" id="ARBA00023244"/>
    </source>
</evidence>
<keyword evidence="8" id="KW-0627">Porphyrin biosynthesis</keyword>
<dbReference type="InterPro" id="IPR049704">
    <property type="entry name" value="Aminotrans_3_PPA_site"/>
</dbReference>
<dbReference type="InterPro" id="IPR015422">
    <property type="entry name" value="PyrdxlP-dep_Trfase_small"/>
</dbReference>
<dbReference type="PANTHER" id="PTHR43713">
    <property type="entry name" value="GLUTAMATE-1-SEMIALDEHYDE 2,1-AMINOMUTASE"/>
    <property type="match status" value="1"/>
</dbReference>
<accession>A0A7C1X7G1</accession>
<dbReference type="InterPro" id="IPR015424">
    <property type="entry name" value="PyrdxlP-dep_Trfase"/>
</dbReference>
<sequence>MRTRSAAHEEWLRRGRTALGGAVTSFVLPETHAVVLSHGLGSRVVDVDGREYIDYVLGSGPLILGHAHPAVVEAVSRQAALGSTFYTLTPAAIELAEEIIRAVPCAEMVKFVSTGSEATFHALRIARAYTGRTKILKFEGGFHGVHDYALMSAFPPEPSDFPTPRPDSAGIPPQVAETVLVSRWNDLDVTRQLIETHAAELAAVICEPLQRALPPAPGFLSGLRELTQRYGILLIFDEVVTGFRLAYGGAQERYGVVPDLATFGKALSGGYPLAAVAGRREIMSVTDFARKGRGESVAHLSGTLNGNPLAAAAGLATLSVLRQPGVYEYLYRITDQLKAGLRELAAARGVPLRVIGDGPVFQVVFADDEPRDYAGMLRADRELAVRFGLACLERGLFVNPGEKFYVSLAHTEEDVARTLEIFAAALDAVLLPSGTAPA</sequence>
<dbReference type="AlphaFoldDB" id="A0A7C1X7G1"/>
<dbReference type="GO" id="GO:0042286">
    <property type="term" value="F:glutamate-1-semialdehyde 2,1-aminomutase activity"/>
    <property type="evidence" value="ECO:0007669"/>
    <property type="project" value="UniProtKB-EC"/>
</dbReference>
<dbReference type="EMBL" id="DSJL01000011">
    <property type="protein sequence ID" value="HEF66374.1"/>
    <property type="molecule type" value="Genomic_DNA"/>
</dbReference>
<comment type="pathway">
    <text evidence="2">Porphyrin-containing compound metabolism; protoporphyrin-IX biosynthesis; 5-aminolevulinate from L-glutamyl-tRNA(Glu): step 2/2.</text>
</comment>
<dbReference type="Pfam" id="PF00202">
    <property type="entry name" value="Aminotran_3"/>
    <property type="match status" value="1"/>
</dbReference>
<evidence type="ECO:0000256" key="7">
    <source>
        <dbReference type="ARBA" id="ARBA00023235"/>
    </source>
</evidence>
<comment type="similarity">
    <text evidence="3">Belongs to the class-III pyridoxal-phosphate-dependent aminotransferase family. HemL subfamily.</text>
</comment>
<dbReference type="Gene3D" id="3.40.640.10">
    <property type="entry name" value="Type I PLP-dependent aspartate aminotransferase-like (Major domain)"/>
    <property type="match status" value="1"/>
</dbReference>
<evidence type="ECO:0000256" key="10">
    <source>
        <dbReference type="RuleBase" id="RU003560"/>
    </source>
</evidence>
<dbReference type="PROSITE" id="PS00600">
    <property type="entry name" value="AA_TRANSFER_CLASS_3"/>
    <property type="match status" value="1"/>
</dbReference>
<proteinExistence type="inferred from homology"/>
<dbReference type="CDD" id="cd00610">
    <property type="entry name" value="OAT_like"/>
    <property type="match status" value="1"/>
</dbReference>
<evidence type="ECO:0000313" key="11">
    <source>
        <dbReference type="EMBL" id="HEF66374.1"/>
    </source>
</evidence>
<evidence type="ECO:0000256" key="2">
    <source>
        <dbReference type="ARBA" id="ARBA00004819"/>
    </source>
</evidence>
<reference evidence="11" key="1">
    <citation type="journal article" date="2020" name="mSystems">
        <title>Genome- and Community-Level Interaction Insights into Carbon Utilization and Element Cycling Functions of Hydrothermarchaeota in Hydrothermal Sediment.</title>
        <authorList>
            <person name="Zhou Z."/>
            <person name="Liu Y."/>
            <person name="Xu W."/>
            <person name="Pan J."/>
            <person name="Luo Z.H."/>
            <person name="Li M."/>
        </authorList>
    </citation>
    <scope>NUCLEOTIDE SEQUENCE [LARGE SCALE GENOMIC DNA]</scope>
    <source>
        <strain evidence="11">SpSt-222</strain>
    </source>
</reference>
<keyword evidence="7" id="KW-0413">Isomerase</keyword>
<evidence type="ECO:0000256" key="9">
    <source>
        <dbReference type="ARBA" id="ARBA00031365"/>
    </source>
</evidence>
<evidence type="ECO:0000256" key="6">
    <source>
        <dbReference type="ARBA" id="ARBA00022898"/>
    </source>
</evidence>
<evidence type="ECO:0000256" key="1">
    <source>
        <dbReference type="ARBA" id="ARBA00001933"/>
    </source>
</evidence>
<dbReference type="EC" id="5.4.3.8" evidence="4"/>
<organism evidence="11">
    <name type="scientific">Thermomicrobium roseum</name>
    <dbReference type="NCBI Taxonomy" id="500"/>
    <lineage>
        <taxon>Bacteria</taxon>
        <taxon>Pseudomonadati</taxon>
        <taxon>Thermomicrobiota</taxon>
        <taxon>Thermomicrobia</taxon>
        <taxon>Thermomicrobiales</taxon>
        <taxon>Thermomicrobiaceae</taxon>
        <taxon>Thermomicrobium</taxon>
    </lineage>
</organism>
<dbReference type="FunFam" id="3.40.640.10:FF:000021">
    <property type="entry name" value="Glutamate-1-semialdehyde 2,1-aminomutase"/>
    <property type="match status" value="1"/>
</dbReference>
<dbReference type="GO" id="GO:0006779">
    <property type="term" value="P:porphyrin-containing compound biosynthetic process"/>
    <property type="evidence" value="ECO:0007669"/>
    <property type="project" value="UniProtKB-KW"/>
</dbReference>
<evidence type="ECO:0000256" key="3">
    <source>
        <dbReference type="ARBA" id="ARBA00008981"/>
    </source>
</evidence>
<comment type="cofactor">
    <cofactor evidence="1">
        <name>pyridoxal 5'-phosphate</name>
        <dbReference type="ChEBI" id="CHEBI:597326"/>
    </cofactor>
</comment>
<evidence type="ECO:0000256" key="5">
    <source>
        <dbReference type="ARBA" id="ARBA00015416"/>
    </source>
</evidence>
<dbReference type="SUPFAM" id="SSF53383">
    <property type="entry name" value="PLP-dependent transferases"/>
    <property type="match status" value="1"/>
</dbReference>
<dbReference type="PANTHER" id="PTHR43713:SF3">
    <property type="entry name" value="GLUTAMATE-1-SEMIALDEHYDE 2,1-AMINOMUTASE 1, CHLOROPLASTIC-RELATED"/>
    <property type="match status" value="1"/>
</dbReference>
<comment type="caution">
    <text evidence="11">The sequence shown here is derived from an EMBL/GenBank/DDBJ whole genome shotgun (WGS) entry which is preliminary data.</text>
</comment>
<keyword evidence="6 10" id="KW-0663">Pyridoxal phosphate</keyword>
<dbReference type="InterPro" id="IPR015421">
    <property type="entry name" value="PyrdxlP-dep_Trfase_major"/>
</dbReference>
<protein>
    <recommendedName>
        <fullName evidence="5">Glutamate-1-semialdehyde 2,1-aminomutase</fullName>
        <ecNumber evidence="4">5.4.3.8</ecNumber>
    </recommendedName>
    <alternativeName>
        <fullName evidence="9">Glutamate-1-semialdehyde aminotransferase</fullName>
    </alternativeName>
</protein>
<keyword evidence="11" id="KW-0808">Transferase</keyword>
<gene>
    <name evidence="11" type="ORF">ENP47_12375</name>
</gene>
<dbReference type="GO" id="GO:0030170">
    <property type="term" value="F:pyridoxal phosphate binding"/>
    <property type="evidence" value="ECO:0007669"/>
    <property type="project" value="InterPro"/>
</dbReference>